<feature type="transmembrane region" description="Helical" evidence="1">
    <location>
        <begin position="213"/>
        <end position="236"/>
    </location>
</feature>
<evidence type="ECO:0000313" key="3">
    <source>
        <dbReference type="Proteomes" id="UP001175261"/>
    </source>
</evidence>
<dbReference type="PANTHER" id="PTHR34391">
    <property type="entry name" value="UPF0658 GOLGI APPARATUS MEMBRANE PROTEIN C1952.10C-RELATED"/>
    <property type="match status" value="1"/>
</dbReference>
<keyword evidence="3" id="KW-1185">Reference proteome</keyword>
<dbReference type="AlphaFoldDB" id="A0AA39LC99"/>
<keyword evidence="1" id="KW-0812">Transmembrane</keyword>
<proteinExistence type="predicted"/>
<dbReference type="PANTHER" id="PTHR34391:SF1">
    <property type="entry name" value="UPF0658 GOLGI APPARATUS MEMBRANE PROTEIN C1952.10C-RELATED"/>
    <property type="match status" value="1"/>
</dbReference>
<dbReference type="GO" id="GO:0005794">
    <property type="term" value="C:Golgi apparatus"/>
    <property type="evidence" value="ECO:0007669"/>
    <property type="project" value="TreeGrafter"/>
</dbReference>
<feature type="transmembrane region" description="Helical" evidence="1">
    <location>
        <begin position="293"/>
        <end position="313"/>
    </location>
</feature>
<gene>
    <name evidence="2" type="ORF">NLU13_1481</name>
</gene>
<feature type="transmembrane region" description="Helical" evidence="1">
    <location>
        <begin position="130"/>
        <end position="149"/>
    </location>
</feature>
<reference evidence="2" key="1">
    <citation type="submission" date="2022-10" db="EMBL/GenBank/DDBJ databases">
        <title>Determination and structural analysis of whole genome sequence of Sarocladium strictum F4-1.</title>
        <authorList>
            <person name="Hu L."/>
            <person name="Jiang Y."/>
        </authorList>
    </citation>
    <scope>NUCLEOTIDE SEQUENCE</scope>
    <source>
        <strain evidence="2">F4-1</strain>
    </source>
</reference>
<feature type="transmembrane region" description="Helical" evidence="1">
    <location>
        <begin position="320"/>
        <end position="338"/>
    </location>
</feature>
<protein>
    <submittedName>
        <fullName evidence="2">Uncharacterized protein</fullName>
    </submittedName>
</protein>
<dbReference type="InterPro" id="IPR040410">
    <property type="entry name" value="UPF0658_Golgi"/>
</dbReference>
<keyword evidence="1" id="KW-0472">Membrane</keyword>
<evidence type="ECO:0000313" key="2">
    <source>
        <dbReference type="EMBL" id="KAK0391983.1"/>
    </source>
</evidence>
<feature type="transmembrane region" description="Helical" evidence="1">
    <location>
        <begin position="161"/>
        <end position="179"/>
    </location>
</feature>
<accession>A0AA39LC99</accession>
<organism evidence="2 3">
    <name type="scientific">Sarocladium strictum</name>
    <name type="common">Black bundle disease fungus</name>
    <name type="synonym">Acremonium strictum</name>
    <dbReference type="NCBI Taxonomy" id="5046"/>
    <lineage>
        <taxon>Eukaryota</taxon>
        <taxon>Fungi</taxon>
        <taxon>Dikarya</taxon>
        <taxon>Ascomycota</taxon>
        <taxon>Pezizomycotina</taxon>
        <taxon>Sordariomycetes</taxon>
        <taxon>Hypocreomycetidae</taxon>
        <taxon>Hypocreales</taxon>
        <taxon>Sarocladiaceae</taxon>
        <taxon>Sarocladium</taxon>
    </lineage>
</organism>
<dbReference type="Proteomes" id="UP001175261">
    <property type="component" value="Unassembled WGS sequence"/>
</dbReference>
<evidence type="ECO:0000256" key="1">
    <source>
        <dbReference type="SAM" id="Phobius"/>
    </source>
</evidence>
<name>A0AA39LC99_SARSR</name>
<feature type="transmembrane region" description="Helical" evidence="1">
    <location>
        <begin position="86"/>
        <end position="110"/>
    </location>
</feature>
<comment type="caution">
    <text evidence="2">The sequence shown here is derived from an EMBL/GenBank/DDBJ whole genome shotgun (WGS) entry which is preliminary data.</text>
</comment>
<dbReference type="EMBL" id="JAPDFR010000001">
    <property type="protein sequence ID" value="KAK0391983.1"/>
    <property type="molecule type" value="Genomic_DNA"/>
</dbReference>
<feature type="transmembrane region" description="Helical" evidence="1">
    <location>
        <begin position="257"/>
        <end position="281"/>
    </location>
</feature>
<keyword evidence="1" id="KW-1133">Transmembrane helix</keyword>
<sequence length="423" mass="47525">MHVCSGEGIGIYHQPSYVQEPYTQQPPYTQPSYVPPPQTFSQPPYIDTPPITQDYNQGYAHREGLAPSGAASSIHRPRLSFLKSRWPGAFMAVTGVQAAICLAFEAYVFGRFQTSLHGDWVNDPEVQSQYKTIPTFLTLFIFGFLYELVVVWDALRMKNTIQVIGVCISNLALMTYTALQIDQIKTALNILGSHGALKPSNTSDQVWADIRPYLVAIPAIIGLGSIGMAFVSWKLYQVFAWDILKNIGADYRMKKRFLHYQIYIALLKFDFFFFLGFIVQFVVVVTKTNDPEFALTIATIPITIAILLAAAFFARRENKTGTVCVIVLYFGGLSYFLFKLVRIYQPGHEDDYMAVRKSLTAFAVITILLIILTIANAIVVMSNFGKGLKTHLMALKRVEEKPDLNSINLSDVKPQQPSRMTIE</sequence>
<feature type="transmembrane region" description="Helical" evidence="1">
    <location>
        <begin position="358"/>
        <end position="379"/>
    </location>
</feature>